<dbReference type="SUPFAM" id="SSF63411">
    <property type="entry name" value="LuxS/MPP-like metallohydrolase"/>
    <property type="match status" value="2"/>
</dbReference>
<sequence>MITSGQFTALSWQPEIEIVTFRLDNGLTLLVLPDHFFPVVSLQLHYRVGSRYEQPGITGISHLFEHLMFRGTEELGPEEFSRLLQAKGGEINAFTTKDHTSYFENLPSAHLELAVRLEADRLKNLKLDEENFQTERQVVISERKLRSVDSPFGLLEEQLYALAYLQHPYKWPVIGWDQDLRRMTLEDCRQYYRTHYHPGNLVVVVAGDTDPEKARDLLEKYFGDITPTGPPPEPQVTEPPQRGERRAVYKKVSQVEAFFAGFHVVGLGHPDIYPLTLLAAILSTGKSSRFYQDFVRPGKAAELEADLSSPPWTAQDPDLLVIRAVASPGSDLAALEAEVWTRVEELKRDGVKPAELSRAKKLMKSQTVQVLAKNFHRGLLAGLFHLKTGDGRLANLMLRNYEAVTLEDIQRVARIYLREDNRTVVILKPVSPEESQALGPLA</sequence>
<organism evidence="5">
    <name type="scientific">Desulfobacca acetoxidans</name>
    <dbReference type="NCBI Taxonomy" id="60893"/>
    <lineage>
        <taxon>Bacteria</taxon>
        <taxon>Pseudomonadati</taxon>
        <taxon>Thermodesulfobacteriota</taxon>
        <taxon>Desulfobaccia</taxon>
        <taxon>Desulfobaccales</taxon>
        <taxon>Desulfobaccaceae</taxon>
        <taxon>Desulfobacca</taxon>
    </lineage>
</organism>
<dbReference type="EMBL" id="DTHB01000016">
    <property type="protein sequence ID" value="HGB13905.1"/>
    <property type="molecule type" value="Genomic_DNA"/>
</dbReference>
<dbReference type="PANTHER" id="PTHR11851:SF49">
    <property type="entry name" value="MITOCHONDRIAL-PROCESSING PEPTIDASE SUBUNIT ALPHA"/>
    <property type="match status" value="1"/>
</dbReference>
<evidence type="ECO:0000259" key="4">
    <source>
        <dbReference type="Pfam" id="PF05193"/>
    </source>
</evidence>
<dbReference type="InterPro" id="IPR050361">
    <property type="entry name" value="MPP/UQCRC_Complex"/>
</dbReference>
<feature type="domain" description="Peptidase M16 N-terminal" evidence="3">
    <location>
        <begin position="38"/>
        <end position="173"/>
    </location>
</feature>
<comment type="caution">
    <text evidence="5">The sequence shown here is derived from an EMBL/GenBank/DDBJ whole genome shotgun (WGS) entry which is preliminary data.</text>
</comment>
<accession>A0A7C3SJ78</accession>
<gene>
    <name evidence="5" type="ORF">ENV62_01505</name>
</gene>
<dbReference type="InterPro" id="IPR011765">
    <property type="entry name" value="Pept_M16_N"/>
</dbReference>
<reference evidence="5" key="1">
    <citation type="journal article" date="2020" name="mSystems">
        <title>Genome- and Community-Level Interaction Insights into Carbon Utilization and Element Cycling Functions of Hydrothermarchaeota in Hydrothermal Sediment.</title>
        <authorList>
            <person name="Zhou Z."/>
            <person name="Liu Y."/>
            <person name="Xu W."/>
            <person name="Pan J."/>
            <person name="Luo Z.H."/>
            <person name="Li M."/>
        </authorList>
    </citation>
    <scope>NUCLEOTIDE SEQUENCE [LARGE SCALE GENOMIC DNA]</scope>
    <source>
        <strain evidence="5">SpSt-776</strain>
    </source>
</reference>
<evidence type="ECO:0000313" key="5">
    <source>
        <dbReference type="EMBL" id="HGB13905.1"/>
    </source>
</evidence>
<comment type="similarity">
    <text evidence="1">Belongs to the peptidase M16 family.</text>
</comment>
<dbReference type="Pfam" id="PF00675">
    <property type="entry name" value="Peptidase_M16"/>
    <property type="match status" value="1"/>
</dbReference>
<proteinExistence type="inferred from homology"/>
<dbReference type="Gene3D" id="3.30.830.10">
    <property type="entry name" value="Metalloenzyme, LuxS/M16 peptidase-like"/>
    <property type="match status" value="2"/>
</dbReference>
<evidence type="ECO:0000256" key="2">
    <source>
        <dbReference type="SAM" id="MobiDB-lite"/>
    </source>
</evidence>
<feature type="domain" description="Peptidase M16 C-terminal" evidence="4">
    <location>
        <begin position="183"/>
        <end position="362"/>
    </location>
</feature>
<dbReference type="InterPro" id="IPR011249">
    <property type="entry name" value="Metalloenz_LuxS/M16"/>
</dbReference>
<feature type="region of interest" description="Disordered" evidence="2">
    <location>
        <begin position="223"/>
        <end position="243"/>
    </location>
</feature>
<dbReference type="Pfam" id="PF05193">
    <property type="entry name" value="Peptidase_M16_C"/>
    <property type="match status" value="1"/>
</dbReference>
<dbReference type="PANTHER" id="PTHR11851">
    <property type="entry name" value="METALLOPROTEASE"/>
    <property type="match status" value="1"/>
</dbReference>
<dbReference type="InterPro" id="IPR007863">
    <property type="entry name" value="Peptidase_M16_C"/>
</dbReference>
<evidence type="ECO:0000259" key="3">
    <source>
        <dbReference type="Pfam" id="PF00675"/>
    </source>
</evidence>
<name>A0A7C3SJ78_9BACT</name>
<evidence type="ECO:0000256" key="1">
    <source>
        <dbReference type="ARBA" id="ARBA00007261"/>
    </source>
</evidence>
<protein>
    <submittedName>
        <fullName evidence="5">Insulinase family protein</fullName>
    </submittedName>
</protein>
<dbReference type="AlphaFoldDB" id="A0A7C3SJ78"/>
<dbReference type="GO" id="GO:0046872">
    <property type="term" value="F:metal ion binding"/>
    <property type="evidence" value="ECO:0007669"/>
    <property type="project" value="InterPro"/>
</dbReference>